<dbReference type="EMBL" id="MN739586">
    <property type="protein sequence ID" value="QHT14565.1"/>
    <property type="molecule type" value="Genomic_DNA"/>
</dbReference>
<protein>
    <submittedName>
        <fullName evidence="1">Uncharacterized protein</fullName>
    </submittedName>
</protein>
<reference evidence="1" key="1">
    <citation type="journal article" date="2020" name="Nature">
        <title>Giant virus diversity and host interactions through global metagenomics.</title>
        <authorList>
            <person name="Schulz F."/>
            <person name="Roux S."/>
            <person name="Paez-Espino D."/>
            <person name="Jungbluth S."/>
            <person name="Walsh D.A."/>
            <person name="Denef V.J."/>
            <person name="McMahon K.D."/>
            <person name="Konstantinidis K.T."/>
            <person name="Eloe-Fadrosh E.A."/>
            <person name="Kyrpides N.C."/>
            <person name="Woyke T."/>
        </authorList>
    </citation>
    <scope>NUCLEOTIDE SEQUENCE</scope>
    <source>
        <strain evidence="1">GVMAG-M-3300023174-141</strain>
    </source>
</reference>
<evidence type="ECO:0000313" key="1">
    <source>
        <dbReference type="EMBL" id="QHT14565.1"/>
    </source>
</evidence>
<name>A0A6C0DG51_9ZZZZ</name>
<proteinExistence type="predicted"/>
<sequence length="154" mass="15506">MSSVSRFIRQIPASNTYYAATNVLAAASTLAYEFTPSAANTVGNYPPGTMTAASVALQGAIAQASNNAGAGNLILRDMGKTIQAQVGSSGAVGSFRQVQLLNIASAATFGVLGAANTPNALTDYLTFYVPVVVLGISNVSGAAVQDLSRASGSL</sequence>
<accession>A0A6C0DG51</accession>
<organism evidence="1">
    <name type="scientific">viral metagenome</name>
    <dbReference type="NCBI Taxonomy" id="1070528"/>
    <lineage>
        <taxon>unclassified sequences</taxon>
        <taxon>metagenomes</taxon>
        <taxon>organismal metagenomes</taxon>
    </lineage>
</organism>
<dbReference type="AlphaFoldDB" id="A0A6C0DG51"/>